<dbReference type="Pfam" id="PF03061">
    <property type="entry name" value="4HBT"/>
    <property type="match status" value="1"/>
</dbReference>
<dbReference type="PANTHER" id="PTHR21660:SF1">
    <property type="entry name" value="ACYL-COENZYME A THIOESTERASE 13"/>
    <property type="match status" value="1"/>
</dbReference>
<evidence type="ECO:0000256" key="1">
    <source>
        <dbReference type="ARBA" id="ARBA00008324"/>
    </source>
</evidence>
<evidence type="ECO:0000313" key="8">
    <source>
        <dbReference type="EMBL" id="CAB4888831.1"/>
    </source>
</evidence>
<name>A0A6J6QL30_9ZZZZ</name>
<proteinExistence type="inferred from homology"/>
<dbReference type="EMBL" id="CAEZYH010000009">
    <property type="protein sequence ID" value="CAB4711302.1"/>
    <property type="molecule type" value="Genomic_DNA"/>
</dbReference>
<evidence type="ECO:0000256" key="2">
    <source>
        <dbReference type="ARBA" id="ARBA00022801"/>
    </source>
</evidence>
<dbReference type="EMBL" id="CAFBPS010000005">
    <property type="protein sequence ID" value="CAB5019266.1"/>
    <property type="molecule type" value="Genomic_DNA"/>
</dbReference>
<dbReference type="EMBL" id="CAEZZP010000045">
    <property type="protein sequence ID" value="CAB4771878.1"/>
    <property type="molecule type" value="Genomic_DNA"/>
</dbReference>
<evidence type="ECO:0000313" key="6">
    <source>
        <dbReference type="EMBL" id="CAB4792889.1"/>
    </source>
</evidence>
<feature type="domain" description="Thioesterase" evidence="3">
    <location>
        <begin position="63"/>
        <end position="132"/>
    </location>
</feature>
<keyword evidence="2" id="KW-0378">Hydrolase</keyword>
<comment type="similarity">
    <text evidence="1">Belongs to the thioesterase PaaI family.</text>
</comment>
<dbReference type="InterPro" id="IPR039298">
    <property type="entry name" value="ACOT13"/>
</dbReference>
<dbReference type="EMBL" id="CAFBLJ010000017">
    <property type="protein sequence ID" value="CAB4861796.1"/>
    <property type="molecule type" value="Genomic_DNA"/>
</dbReference>
<evidence type="ECO:0000259" key="3">
    <source>
        <dbReference type="Pfam" id="PF03061"/>
    </source>
</evidence>
<dbReference type="InterPro" id="IPR003736">
    <property type="entry name" value="PAAI_dom"/>
</dbReference>
<evidence type="ECO:0000313" key="7">
    <source>
        <dbReference type="EMBL" id="CAB4861796.1"/>
    </source>
</evidence>
<dbReference type="InterPro" id="IPR029069">
    <property type="entry name" value="HotDog_dom_sf"/>
</dbReference>
<reference evidence="4" key="1">
    <citation type="submission" date="2020-05" db="EMBL/GenBank/DDBJ databases">
        <authorList>
            <person name="Chiriac C."/>
            <person name="Salcher M."/>
            <person name="Ghai R."/>
            <person name="Kavagutti S V."/>
        </authorList>
    </citation>
    <scope>NUCLEOTIDE SEQUENCE</scope>
</reference>
<accession>A0A6J6QL30</accession>
<organism evidence="4">
    <name type="scientific">freshwater metagenome</name>
    <dbReference type="NCBI Taxonomy" id="449393"/>
    <lineage>
        <taxon>unclassified sequences</taxon>
        <taxon>metagenomes</taxon>
        <taxon>ecological metagenomes</taxon>
    </lineage>
</organism>
<evidence type="ECO:0000313" key="4">
    <source>
        <dbReference type="EMBL" id="CAB4711302.1"/>
    </source>
</evidence>
<protein>
    <submittedName>
        <fullName evidence="4">Unannotated protein</fullName>
    </submittedName>
</protein>
<sequence>MTEMYPRAADFEILTPEIDARWKNFGQWDRTYFPKLVGLHVEEIRLGYCRMVLTYREELEQPMGVVHGGAIATLIDASVVPAIGSAYDNTVGYSTVDLHVQYHNALVKEDAIAEGWVTKRGRSVVFCESEVFGRTSGKQIARGFMTYSISTLRPMTQ</sequence>
<dbReference type="CDD" id="cd03443">
    <property type="entry name" value="PaaI_thioesterase"/>
    <property type="match status" value="1"/>
</dbReference>
<dbReference type="GO" id="GO:0047617">
    <property type="term" value="F:fatty acyl-CoA hydrolase activity"/>
    <property type="evidence" value="ECO:0007669"/>
    <property type="project" value="InterPro"/>
</dbReference>
<dbReference type="Gene3D" id="3.10.129.10">
    <property type="entry name" value="Hotdog Thioesterase"/>
    <property type="match status" value="1"/>
</dbReference>
<gene>
    <name evidence="4" type="ORF">UFOPK2658_00421</name>
    <name evidence="5" type="ORF">UFOPK2880_00864</name>
    <name evidence="6" type="ORF">UFOPK3004_00150</name>
    <name evidence="7" type="ORF">UFOPK3304_00499</name>
    <name evidence="8" type="ORF">UFOPK3494_00166</name>
    <name evidence="9" type="ORF">UFOPK4134_00170</name>
</gene>
<dbReference type="NCBIfam" id="TIGR00369">
    <property type="entry name" value="unchar_dom_1"/>
    <property type="match status" value="1"/>
</dbReference>
<dbReference type="PANTHER" id="PTHR21660">
    <property type="entry name" value="THIOESTERASE SUPERFAMILY MEMBER-RELATED"/>
    <property type="match status" value="1"/>
</dbReference>
<dbReference type="EMBL" id="CAFBMF010000005">
    <property type="protein sequence ID" value="CAB4888831.1"/>
    <property type="molecule type" value="Genomic_DNA"/>
</dbReference>
<dbReference type="SUPFAM" id="SSF54637">
    <property type="entry name" value="Thioesterase/thiol ester dehydrase-isomerase"/>
    <property type="match status" value="1"/>
</dbReference>
<dbReference type="AlphaFoldDB" id="A0A6J6QL30"/>
<evidence type="ECO:0000313" key="9">
    <source>
        <dbReference type="EMBL" id="CAB5019266.1"/>
    </source>
</evidence>
<evidence type="ECO:0000313" key="5">
    <source>
        <dbReference type="EMBL" id="CAB4771878.1"/>
    </source>
</evidence>
<dbReference type="EMBL" id="CAFAAL010000006">
    <property type="protein sequence ID" value="CAB4792889.1"/>
    <property type="molecule type" value="Genomic_DNA"/>
</dbReference>
<dbReference type="InterPro" id="IPR006683">
    <property type="entry name" value="Thioestr_dom"/>
</dbReference>